<evidence type="ECO:0000256" key="1">
    <source>
        <dbReference type="SAM" id="MobiDB-lite"/>
    </source>
</evidence>
<feature type="region of interest" description="Disordered" evidence="1">
    <location>
        <begin position="293"/>
        <end position="313"/>
    </location>
</feature>
<name>A0AAU9WT09_9CNID</name>
<feature type="compositionally biased region" description="Basic residues" evidence="1">
    <location>
        <begin position="213"/>
        <end position="242"/>
    </location>
</feature>
<dbReference type="Proteomes" id="UP001159428">
    <property type="component" value="Unassembled WGS sequence"/>
</dbReference>
<proteinExistence type="predicted"/>
<dbReference type="EMBL" id="CALNXJ010000020">
    <property type="protein sequence ID" value="CAH3124511.1"/>
    <property type="molecule type" value="Genomic_DNA"/>
</dbReference>
<accession>A0AAU9WT09</accession>
<sequence>MISRRQSIALIMIILCSYTQAKLECPSKCHCADDFSVVICRGLEKFPVFGFASVVKTLDLTHGNIKRIDSRDVRAYSRLERLFINHNPLDCDYVNIYTLKHLKETAGLKTFDGHEVDCPPVPSVMNDRLFDNNHRGHYNHHILSGGSPLFVFYHASFSQLAMAVGTVMVVLSMLTVAVVCCVLVCYRRKLSRGFQRHDLATEDPLSKIEKGTGHKSGKVGKGGKKCSKKQRKGPQGHPKRGKVNTDDSSEVEEVNYLKEKMRKQRRGSRGYPENVKSDDSLFAKEEDFLTKNLKIQRSVSQGYAMGARSSDED</sequence>
<dbReference type="AlphaFoldDB" id="A0AAU9WT09"/>
<reference evidence="4 5" key="1">
    <citation type="submission" date="2022-05" db="EMBL/GenBank/DDBJ databases">
        <authorList>
            <consortium name="Genoscope - CEA"/>
            <person name="William W."/>
        </authorList>
    </citation>
    <scope>NUCLEOTIDE SEQUENCE [LARGE SCALE GENOMIC DNA]</scope>
</reference>
<feature type="signal peptide" evidence="3">
    <location>
        <begin position="1"/>
        <end position="21"/>
    </location>
</feature>
<feature type="region of interest" description="Disordered" evidence="1">
    <location>
        <begin position="205"/>
        <end position="277"/>
    </location>
</feature>
<feature type="transmembrane region" description="Helical" evidence="2">
    <location>
        <begin position="160"/>
        <end position="186"/>
    </location>
</feature>
<dbReference type="SUPFAM" id="SSF52058">
    <property type="entry name" value="L domain-like"/>
    <property type="match status" value="1"/>
</dbReference>
<keyword evidence="5" id="KW-1185">Reference proteome</keyword>
<protein>
    <submittedName>
        <fullName evidence="4">Uncharacterized protein</fullName>
    </submittedName>
</protein>
<evidence type="ECO:0000313" key="5">
    <source>
        <dbReference type="Proteomes" id="UP001159428"/>
    </source>
</evidence>
<feature type="chain" id="PRO_5043336704" evidence="3">
    <location>
        <begin position="22"/>
        <end position="313"/>
    </location>
</feature>
<keyword evidence="2" id="KW-0812">Transmembrane</keyword>
<evidence type="ECO:0000256" key="2">
    <source>
        <dbReference type="SAM" id="Phobius"/>
    </source>
</evidence>
<organism evidence="4 5">
    <name type="scientific">Pocillopora meandrina</name>
    <dbReference type="NCBI Taxonomy" id="46732"/>
    <lineage>
        <taxon>Eukaryota</taxon>
        <taxon>Metazoa</taxon>
        <taxon>Cnidaria</taxon>
        <taxon>Anthozoa</taxon>
        <taxon>Hexacorallia</taxon>
        <taxon>Scleractinia</taxon>
        <taxon>Astrocoeniina</taxon>
        <taxon>Pocilloporidae</taxon>
        <taxon>Pocillopora</taxon>
    </lineage>
</organism>
<dbReference type="Gene3D" id="3.80.10.10">
    <property type="entry name" value="Ribonuclease Inhibitor"/>
    <property type="match status" value="1"/>
</dbReference>
<keyword evidence="2" id="KW-0472">Membrane</keyword>
<comment type="caution">
    <text evidence="4">The sequence shown here is derived from an EMBL/GenBank/DDBJ whole genome shotgun (WGS) entry which is preliminary data.</text>
</comment>
<evidence type="ECO:0000313" key="4">
    <source>
        <dbReference type="EMBL" id="CAH3124511.1"/>
    </source>
</evidence>
<keyword evidence="3" id="KW-0732">Signal</keyword>
<gene>
    <name evidence="4" type="ORF">PMEA_00011315</name>
</gene>
<dbReference type="InterPro" id="IPR032675">
    <property type="entry name" value="LRR_dom_sf"/>
</dbReference>
<keyword evidence="2" id="KW-1133">Transmembrane helix</keyword>
<evidence type="ECO:0000256" key="3">
    <source>
        <dbReference type="SAM" id="SignalP"/>
    </source>
</evidence>